<sequence>MSLEFLVAFAEMTVMFSKGQIAGKISTIFVFSMLFSVALEANPLQKVVGVMNSSTFRASVNIKSGGSSFNGTLSYSGGKMNFRLGDGRVIASNGRKIFAFDPSTRTMGRQDAGGGGGLGWILSYTARIDGNRAVLTPNSPAHNYEEVRLSWDEGYFLRSISMKGKGGDVITIKINSVSRVASFPVSIFSYKAPPGSRTVDNPLNQRN</sequence>
<accession>H2CG76</accession>
<dbReference type="STRING" id="183.GCA_002009735_01544"/>
<dbReference type="AlphaFoldDB" id="H2CG76"/>
<keyword evidence="1" id="KW-0732">Signal</keyword>
<organism evidence="2 3">
    <name type="scientific">Leptonema illini DSM 21528</name>
    <dbReference type="NCBI Taxonomy" id="929563"/>
    <lineage>
        <taxon>Bacteria</taxon>
        <taxon>Pseudomonadati</taxon>
        <taxon>Spirochaetota</taxon>
        <taxon>Spirochaetia</taxon>
        <taxon>Leptospirales</taxon>
        <taxon>Leptospiraceae</taxon>
        <taxon>Leptonema</taxon>
    </lineage>
</organism>
<keyword evidence="3" id="KW-1185">Reference proteome</keyword>
<evidence type="ECO:0000256" key="1">
    <source>
        <dbReference type="ARBA" id="ARBA00022729"/>
    </source>
</evidence>
<dbReference type="EMBL" id="JH597773">
    <property type="protein sequence ID" value="EHQ05757.1"/>
    <property type="molecule type" value="Genomic_DNA"/>
</dbReference>
<name>H2CG76_9LEPT</name>
<evidence type="ECO:0000313" key="2">
    <source>
        <dbReference type="EMBL" id="EHQ05757.1"/>
    </source>
</evidence>
<protein>
    <submittedName>
        <fullName evidence="2">Outer membrane lipoprotein carrier protein LolA</fullName>
    </submittedName>
</protein>
<keyword evidence="2" id="KW-0449">Lipoprotein</keyword>
<gene>
    <name evidence="2" type="ORF">Lepil_1059</name>
</gene>
<proteinExistence type="predicted"/>
<dbReference type="Proteomes" id="UP000005737">
    <property type="component" value="Unassembled WGS sequence"/>
</dbReference>
<dbReference type="SUPFAM" id="SSF89392">
    <property type="entry name" value="Prokaryotic lipoproteins and lipoprotein localization factors"/>
    <property type="match status" value="1"/>
</dbReference>
<dbReference type="HOGENOM" id="CLU_1325027_0_0_12"/>
<evidence type="ECO:0000313" key="3">
    <source>
        <dbReference type="Proteomes" id="UP000005737"/>
    </source>
</evidence>
<reference evidence="2 3" key="1">
    <citation type="submission" date="2011-10" db="EMBL/GenBank/DDBJ databases">
        <title>The Improved High-Quality Draft genome of Leptonema illini DSM 21528.</title>
        <authorList>
            <consortium name="US DOE Joint Genome Institute (JGI-PGF)"/>
            <person name="Lucas S."/>
            <person name="Copeland A."/>
            <person name="Lapidus A."/>
            <person name="Glavina del Rio T."/>
            <person name="Dalin E."/>
            <person name="Tice H."/>
            <person name="Bruce D."/>
            <person name="Goodwin L."/>
            <person name="Pitluck S."/>
            <person name="Peters L."/>
            <person name="Mikhailova N."/>
            <person name="Held B."/>
            <person name="Kyrpides N."/>
            <person name="Mavromatis K."/>
            <person name="Ivanova N."/>
            <person name="Markowitz V."/>
            <person name="Cheng J.-F."/>
            <person name="Hugenholtz P."/>
            <person name="Woyke T."/>
            <person name="Wu D."/>
            <person name="Gronow S."/>
            <person name="Wellnitz S."/>
            <person name="Brambilla E.-M."/>
            <person name="Klenk H.-P."/>
            <person name="Eisen J.A."/>
        </authorList>
    </citation>
    <scope>NUCLEOTIDE SEQUENCE [LARGE SCALE GENOMIC DNA]</scope>
    <source>
        <strain evidence="2 3">DSM 21528</strain>
    </source>
</reference>
<dbReference type="InterPro" id="IPR029046">
    <property type="entry name" value="LolA/LolB/LppX"/>
</dbReference>
<dbReference type="Gene3D" id="2.50.20.10">
    <property type="entry name" value="Lipoprotein localisation LolA/LolB/LppX"/>
    <property type="match status" value="1"/>
</dbReference>